<feature type="repeat" description="RCC1" evidence="2">
    <location>
        <begin position="294"/>
        <end position="341"/>
    </location>
</feature>
<dbReference type="InterPro" id="IPR000408">
    <property type="entry name" value="Reg_chr_condens"/>
</dbReference>
<protein>
    <submittedName>
        <fullName evidence="5 6">Ultraviolet-B receptor UVR8</fullName>
    </submittedName>
</protein>
<dbReference type="RefSeq" id="XP_010241665.1">
    <property type="nucleotide sequence ID" value="XM_010243363.2"/>
</dbReference>
<dbReference type="Pfam" id="PF25390">
    <property type="entry name" value="WD40_RLD"/>
    <property type="match status" value="1"/>
</dbReference>
<dbReference type="OrthoDB" id="8068875at2759"/>
<dbReference type="STRING" id="4432.A0A1U7Z323"/>
<keyword evidence="5 6" id="KW-0675">Receptor</keyword>
<dbReference type="PROSITE" id="PS50012">
    <property type="entry name" value="RCC1_3"/>
    <property type="match status" value="7"/>
</dbReference>
<dbReference type="InterPro" id="IPR058923">
    <property type="entry name" value="RCC1-like_dom"/>
</dbReference>
<dbReference type="GeneID" id="104586203"/>
<keyword evidence="1" id="KW-0677">Repeat</keyword>
<dbReference type="InterPro" id="IPR009091">
    <property type="entry name" value="RCC1/BLIP-II"/>
</dbReference>
<keyword evidence="4" id="KW-1185">Reference proteome</keyword>
<dbReference type="RefSeq" id="XP_010241666.1">
    <property type="nucleotide sequence ID" value="XM_010243364.2"/>
</dbReference>
<feature type="repeat" description="RCC1" evidence="2">
    <location>
        <begin position="198"/>
        <end position="293"/>
    </location>
</feature>
<evidence type="ECO:0000256" key="1">
    <source>
        <dbReference type="ARBA" id="ARBA00022737"/>
    </source>
</evidence>
<dbReference type="PRINTS" id="PR00633">
    <property type="entry name" value="RCCNDNSATION"/>
</dbReference>
<evidence type="ECO:0000256" key="2">
    <source>
        <dbReference type="PROSITE-ProRule" id="PRU00235"/>
    </source>
</evidence>
<feature type="repeat" description="RCC1" evidence="2">
    <location>
        <begin position="32"/>
        <end position="89"/>
    </location>
</feature>
<proteinExistence type="predicted"/>
<name>A0A1U7Z323_NELNU</name>
<dbReference type="Gene3D" id="2.130.10.30">
    <property type="entry name" value="Regulator of chromosome condensation 1/beta-lactamase-inhibitor protein II"/>
    <property type="match status" value="3"/>
</dbReference>
<dbReference type="SUPFAM" id="SSF50985">
    <property type="entry name" value="RCC1/BLIP-II"/>
    <property type="match status" value="1"/>
</dbReference>
<dbReference type="AlphaFoldDB" id="A0A1U7Z323"/>
<reference evidence="5 6" key="1">
    <citation type="submission" date="2025-04" db="UniProtKB">
        <authorList>
            <consortium name="RefSeq"/>
        </authorList>
    </citation>
    <scope>IDENTIFICATION</scope>
</reference>
<evidence type="ECO:0000313" key="6">
    <source>
        <dbReference type="RefSeq" id="XP_010241666.1"/>
    </source>
</evidence>
<feature type="domain" description="RCC1-like" evidence="3">
    <location>
        <begin position="34"/>
        <end position="449"/>
    </location>
</feature>
<evidence type="ECO:0000313" key="4">
    <source>
        <dbReference type="Proteomes" id="UP000189703"/>
    </source>
</evidence>
<evidence type="ECO:0000259" key="3">
    <source>
        <dbReference type="Pfam" id="PF25390"/>
    </source>
</evidence>
<feature type="repeat" description="RCC1" evidence="2">
    <location>
        <begin position="402"/>
        <end position="453"/>
    </location>
</feature>
<feature type="repeat" description="RCC1" evidence="2">
    <location>
        <begin position="90"/>
        <end position="152"/>
    </location>
</feature>
<sequence length="453" mass="47925">MMLGSLLSKERGGRVITRSFRVFSSKCRRAAFGVMSWGDGSQGALGLGSCLAATAGVEDAYEPTRIEGLPDDVLSIGAGHYHSLAVTAQGEVWAWGRNNEAQLGRGLSSPRESWNRPEKVLGLNGVRTRAAFASGVVSTAIGEDGSVWVWGKSKRGQLGLGQGITEAVLPCRVEALAANHIVKVSLGWGHALALSKDGQLFGWGYCAEGRLGLIGKEAEVQQSTSPRLSRATTVPPKLSSSALEMAEKQVLEDMNAEKNMSIIWEPRLVEELRGVPVLDIACGLDHSLILCRNNALLSGGNNTYGQLGRSNEGPWLLPVDMPFRPLSISSGLGHSLAVCEVPRSEVDGEPTTAIVSWGWNRSSQLGRPGPEHIPAITEGLAGEIPISVSGGRAHSIALTSKGNLWAWGCGKNGRLGLGSSADEVEPALVESLEGFELLQAVSGFDHSLILVAE</sequence>
<dbReference type="OMA" id="SWNEPKR"/>
<dbReference type="eggNOG" id="KOG1426">
    <property type="taxonomic scope" value="Eukaryota"/>
</dbReference>
<feature type="repeat" description="RCC1" evidence="2">
    <location>
        <begin position="145"/>
        <end position="197"/>
    </location>
</feature>
<gene>
    <name evidence="5 6" type="primary">LOC104586203</name>
</gene>
<dbReference type="KEGG" id="nnu:104586203"/>
<dbReference type="Proteomes" id="UP000189703">
    <property type="component" value="Unplaced"/>
</dbReference>
<dbReference type="InterPro" id="IPR051210">
    <property type="entry name" value="Ub_ligase/GEF_domain"/>
</dbReference>
<evidence type="ECO:0000313" key="5">
    <source>
        <dbReference type="RefSeq" id="XP_010241665.1"/>
    </source>
</evidence>
<dbReference type="PROSITE" id="PS00626">
    <property type="entry name" value="RCC1_2"/>
    <property type="match status" value="1"/>
</dbReference>
<organism evidence="4 6">
    <name type="scientific">Nelumbo nucifera</name>
    <name type="common">Sacred lotus</name>
    <dbReference type="NCBI Taxonomy" id="4432"/>
    <lineage>
        <taxon>Eukaryota</taxon>
        <taxon>Viridiplantae</taxon>
        <taxon>Streptophyta</taxon>
        <taxon>Embryophyta</taxon>
        <taxon>Tracheophyta</taxon>
        <taxon>Spermatophyta</taxon>
        <taxon>Magnoliopsida</taxon>
        <taxon>Proteales</taxon>
        <taxon>Nelumbonaceae</taxon>
        <taxon>Nelumbo</taxon>
    </lineage>
</organism>
<dbReference type="PANTHER" id="PTHR22870:SF365">
    <property type="entry name" value="REGULATOR OF CHROMOSOME CONDENSATION (CELL CYCLE REGULATORY PROTEIN)-RELATED"/>
    <property type="match status" value="1"/>
</dbReference>
<dbReference type="PANTHER" id="PTHR22870">
    <property type="entry name" value="REGULATOR OF CHROMOSOME CONDENSATION"/>
    <property type="match status" value="1"/>
</dbReference>
<accession>A0A1U7Z323</accession>
<feature type="repeat" description="RCC1" evidence="2">
    <location>
        <begin position="352"/>
        <end position="401"/>
    </location>
</feature>